<dbReference type="PROSITE" id="PS51265">
    <property type="entry name" value="ZF_DBF4"/>
    <property type="match status" value="1"/>
</dbReference>
<dbReference type="InterPro" id="IPR036420">
    <property type="entry name" value="BRCT_dom_sf"/>
</dbReference>
<keyword evidence="3" id="KW-0862">Zinc</keyword>
<dbReference type="GO" id="GO:0010571">
    <property type="term" value="P:positive regulation of nuclear cell cycle DNA replication"/>
    <property type="evidence" value="ECO:0007669"/>
    <property type="project" value="TreeGrafter"/>
</dbReference>
<dbReference type="InterPro" id="IPR038545">
    <property type="entry name" value="Znf_DBF_sf"/>
</dbReference>
<dbReference type="GO" id="GO:0043539">
    <property type="term" value="F:protein serine/threonine kinase activator activity"/>
    <property type="evidence" value="ECO:0007669"/>
    <property type="project" value="TreeGrafter"/>
</dbReference>
<comment type="caution">
    <text evidence="7">The sequence shown here is derived from an EMBL/GenBank/DDBJ whole genome shotgun (WGS) entry which is preliminary data.</text>
</comment>
<feature type="compositionally biased region" description="Basic residues" evidence="5">
    <location>
        <begin position="708"/>
        <end position="718"/>
    </location>
</feature>
<dbReference type="Gene3D" id="3.40.50.10190">
    <property type="entry name" value="BRCT domain"/>
    <property type="match status" value="1"/>
</dbReference>
<dbReference type="GO" id="GO:0008270">
    <property type="term" value="F:zinc ion binding"/>
    <property type="evidence" value="ECO:0007669"/>
    <property type="project" value="UniProtKB-KW"/>
</dbReference>
<sequence length="718" mass="79708">MATREPLRETTGNSKSGTTRASAAPAKRGELVVNMGPLELREWQRRWKGILATATLYFDCVDNQSIARVEPTLRRFGAVIDRFFSVKVTHVVTSRSLEGKYPPGDVLQKAMSTADMKIWTYEKLLRFLGYMLQKPASQKTEEQQDKLAVMLRQEKALGPNDRDPTARREDYHYFKGPYILIWDPSSAYRPLMHKEYEKDGAPRLHITEGSKCPFKEDERKRKWVGDNASAHQPKALKTSATVNATTVNPQDLIRKPSGSADPRVRGHQVRITNSQTTAKRTENGVKRAAELRQKEIKALSRPKAEIRSTPVPQEQAVTSTGQPEPHMEASDQTKPTTAGQHARAVPTTVQPARTMVTTKTTSADQAKATAGQPTHSMTPTADQNRTTNDQFDQLKSANQTNTPSTSQSARTMVTTADQMKTTTANQTDRVKSVTTTTVAAADRTTTTGQSAQTVATAADQSKKSITDQTARTTAATTEQPERPKTITVFREDVRKSPDLPEKAQAQPADAHKMDDTQDSTEPAHRGIWDKPTNNNDQSHHHHQSKFDEIAASGIRPSMTSAAQSVVQSGTTDGGGNGLGAPTTHIASKEVNHLKKRVLSKLPPQKIQPAPSNVNKKEEKDPSEEKKKQGWCENCQQKFERLEDHIKTSRHIRYATDSTNFVELDHLLHSLRRQEKQIDKSSPRTPEAQLASSDPQTPPTHPLSPTPSARKKAKYLYVK</sequence>
<dbReference type="PANTHER" id="PTHR15375">
    <property type="entry name" value="ACTIVATOR OF S-PHASE KINASE-RELATED"/>
    <property type="match status" value="1"/>
</dbReference>
<feature type="region of interest" description="Disordered" evidence="5">
    <location>
        <begin position="445"/>
        <end position="545"/>
    </location>
</feature>
<evidence type="ECO:0000313" key="7">
    <source>
        <dbReference type="EMBL" id="KAA8907420.1"/>
    </source>
</evidence>
<dbReference type="VEuPathDB" id="FungiDB:TRICI_004999"/>
<dbReference type="Pfam" id="PF22437">
    <property type="entry name" value="DBF4_BRCT"/>
    <property type="match status" value="1"/>
</dbReference>
<feature type="compositionally biased region" description="Basic and acidic residues" evidence="5">
    <location>
        <begin position="614"/>
        <end position="629"/>
    </location>
</feature>
<accession>A0A642UZE4</accession>
<feature type="region of interest" description="Disordered" evidence="5">
    <location>
        <begin position="598"/>
        <end position="630"/>
    </location>
</feature>
<dbReference type="GO" id="GO:0003676">
    <property type="term" value="F:nucleic acid binding"/>
    <property type="evidence" value="ECO:0007669"/>
    <property type="project" value="InterPro"/>
</dbReference>
<dbReference type="InterPro" id="IPR006572">
    <property type="entry name" value="Znf_DBF"/>
</dbReference>
<feature type="compositionally biased region" description="Polar residues" evidence="5">
    <location>
        <begin position="310"/>
        <end position="322"/>
    </location>
</feature>
<dbReference type="EMBL" id="SWFS01000380">
    <property type="protein sequence ID" value="KAA8907420.1"/>
    <property type="molecule type" value="Genomic_DNA"/>
</dbReference>
<dbReference type="InterPro" id="IPR051590">
    <property type="entry name" value="Replication_Regulatory_Kinase"/>
</dbReference>
<feature type="domain" description="DBF4-type" evidence="6">
    <location>
        <begin position="624"/>
        <end position="673"/>
    </location>
</feature>
<dbReference type="GO" id="GO:0031431">
    <property type="term" value="C:Dbf4-dependent protein kinase complex"/>
    <property type="evidence" value="ECO:0007669"/>
    <property type="project" value="TreeGrafter"/>
</dbReference>
<evidence type="ECO:0000256" key="2">
    <source>
        <dbReference type="ARBA" id="ARBA00022771"/>
    </source>
</evidence>
<feature type="compositionally biased region" description="Polar residues" evidence="5">
    <location>
        <begin position="448"/>
        <end position="459"/>
    </location>
</feature>
<feature type="compositionally biased region" description="Polar residues" evidence="5">
    <location>
        <begin position="347"/>
        <end position="364"/>
    </location>
</feature>
<evidence type="ECO:0000256" key="4">
    <source>
        <dbReference type="PROSITE-ProRule" id="PRU00600"/>
    </source>
</evidence>
<dbReference type="OrthoDB" id="21380at2759"/>
<feature type="compositionally biased region" description="Low complexity" evidence="5">
    <location>
        <begin position="468"/>
        <end position="478"/>
    </location>
</feature>
<dbReference type="Pfam" id="PF07535">
    <property type="entry name" value="zf-DBF"/>
    <property type="match status" value="1"/>
</dbReference>
<dbReference type="SMART" id="SM00586">
    <property type="entry name" value="ZnF_DBF"/>
    <property type="match status" value="1"/>
</dbReference>
<feature type="region of interest" description="Disordered" evidence="5">
    <location>
        <begin position="298"/>
        <end position="386"/>
    </location>
</feature>
<evidence type="ECO:0000256" key="3">
    <source>
        <dbReference type="ARBA" id="ARBA00022833"/>
    </source>
</evidence>
<feature type="region of interest" description="Disordered" evidence="5">
    <location>
        <begin position="672"/>
        <end position="718"/>
    </location>
</feature>
<protein>
    <recommendedName>
        <fullName evidence="6">DBF4-type domain-containing protein</fullName>
    </recommendedName>
</protein>
<dbReference type="PANTHER" id="PTHR15375:SF26">
    <property type="entry name" value="PROTEIN CHIFFON"/>
    <property type="match status" value="1"/>
</dbReference>
<proteinExistence type="predicted"/>
<evidence type="ECO:0000259" key="6">
    <source>
        <dbReference type="PROSITE" id="PS51265"/>
    </source>
</evidence>
<feature type="compositionally biased region" description="Polar residues" evidence="5">
    <location>
        <begin position="371"/>
        <end position="386"/>
    </location>
</feature>
<dbReference type="InterPro" id="IPR013939">
    <property type="entry name" value="Regulatory_Dfp1/Him1"/>
</dbReference>
<gene>
    <name evidence="7" type="ORF">TRICI_004999</name>
</gene>
<keyword evidence="1" id="KW-0479">Metal-binding</keyword>
<dbReference type="Gene3D" id="6.10.250.3410">
    <property type="entry name" value="DBF zinc finger"/>
    <property type="match status" value="1"/>
</dbReference>
<keyword evidence="2 4" id="KW-0863">Zinc-finger</keyword>
<feature type="region of interest" description="Disordered" evidence="5">
    <location>
        <begin position="1"/>
        <end position="26"/>
    </location>
</feature>
<dbReference type="AlphaFoldDB" id="A0A642UZE4"/>
<feature type="compositionally biased region" description="Basic and acidic residues" evidence="5">
    <location>
        <begin position="672"/>
        <end position="681"/>
    </location>
</feature>
<dbReference type="InterPro" id="IPR055116">
    <property type="entry name" value="DBF4_BRCT"/>
</dbReference>
<dbReference type="GO" id="GO:1901987">
    <property type="term" value="P:regulation of cell cycle phase transition"/>
    <property type="evidence" value="ECO:0007669"/>
    <property type="project" value="TreeGrafter"/>
</dbReference>
<dbReference type="FunFam" id="6.10.250.3410:FF:000001">
    <property type="entry name" value="Protein DBF4 homolog A"/>
    <property type="match status" value="1"/>
</dbReference>
<dbReference type="Pfam" id="PF08630">
    <property type="entry name" value="Dfp1_Him1_M"/>
    <property type="match status" value="1"/>
</dbReference>
<evidence type="ECO:0000313" key="8">
    <source>
        <dbReference type="Proteomes" id="UP000761534"/>
    </source>
</evidence>
<name>A0A642UZE4_9ASCO</name>
<organism evidence="7 8">
    <name type="scientific">Trichomonascus ciferrii</name>
    <dbReference type="NCBI Taxonomy" id="44093"/>
    <lineage>
        <taxon>Eukaryota</taxon>
        <taxon>Fungi</taxon>
        <taxon>Dikarya</taxon>
        <taxon>Ascomycota</taxon>
        <taxon>Saccharomycotina</taxon>
        <taxon>Dipodascomycetes</taxon>
        <taxon>Dipodascales</taxon>
        <taxon>Trichomonascaceae</taxon>
        <taxon>Trichomonascus</taxon>
        <taxon>Trichomonascus ciferrii complex</taxon>
    </lineage>
</organism>
<evidence type="ECO:0000256" key="5">
    <source>
        <dbReference type="SAM" id="MobiDB-lite"/>
    </source>
</evidence>
<reference evidence="7" key="1">
    <citation type="journal article" date="2019" name="G3 (Bethesda)">
        <title>Genome Assemblies of Two Rare Opportunistic Yeast Pathogens: Diutina rugosa (syn. Candida rugosa) and Trichomonascus ciferrii (syn. Candida ciferrii).</title>
        <authorList>
            <person name="Mixao V."/>
            <person name="Saus E."/>
            <person name="Hansen A.P."/>
            <person name="Lass-Florl C."/>
            <person name="Gabaldon T."/>
        </authorList>
    </citation>
    <scope>NUCLEOTIDE SEQUENCE</scope>
    <source>
        <strain evidence="7">CBS 4856</strain>
    </source>
</reference>
<feature type="compositionally biased region" description="Pro residues" evidence="5">
    <location>
        <begin position="695"/>
        <end position="704"/>
    </location>
</feature>
<feature type="compositionally biased region" description="Basic and acidic residues" evidence="5">
    <location>
        <begin position="479"/>
        <end position="501"/>
    </location>
</feature>
<feature type="compositionally biased region" description="Polar residues" evidence="5">
    <location>
        <begin position="10"/>
        <end position="21"/>
    </location>
</feature>
<evidence type="ECO:0000256" key="1">
    <source>
        <dbReference type="ARBA" id="ARBA00022723"/>
    </source>
</evidence>
<feature type="region of interest" description="Disordered" evidence="5">
    <location>
        <begin position="558"/>
        <end position="583"/>
    </location>
</feature>
<dbReference type="Proteomes" id="UP000761534">
    <property type="component" value="Unassembled WGS sequence"/>
</dbReference>
<feature type="compositionally biased region" description="Polar residues" evidence="5">
    <location>
        <begin position="558"/>
        <end position="568"/>
    </location>
</feature>
<feature type="compositionally biased region" description="Basic and acidic residues" evidence="5">
    <location>
        <begin position="509"/>
        <end position="528"/>
    </location>
</feature>
<keyword evidence="8" id="KW-1185">Reference proteome</keyword>